<keyword evidence="1" id="KW-0812">Transmembrane</keyword>
<protein>
    <recommendedName>
        <fullName evidence="4">Membrane-anchored ribosome-binding protein, inhibits growth in stationary phase, ElaB/YqjD/DUF883 family</fullName>
    </recommendedName>
</protein>
<organism evidence="2 3">
    <name type="scientific">Shinella pollutisoli</name>
    <dbReference type="NCBI Taxonomy" id="2250594"/>
    <lineage>
        <taxon>Bacteria</taxon>
        <taxon>Pseudomonadati</taxon>
        <taxon>Pseudomonadota</taxon>
        <taxon>Alphaproteobacteria</taxon>
        <taxon>Hyphomicrobiales</taxon>
        <taxon>Rhizobiaceae</taxon>
        <taxon>Shinella</taxon>
    </lineage>
</organism>
<dbReference type="EMBL" id="JBHRSP010000050">
    <property type="protein sequence ID" value="MFC3076218.1"/>
    <property type="molecule type" value="Genomic_DNA"/>
</dbReference>
<evidence type="ECO:0000313" key="3">
    <source>
        <dbReference type="Proteomes" id="UP001595377"/>
    </source>
</evidence>
<feature type="transmembrane region" description="Helical" evidence="1">
    <location>
        <begin position="73"/>
        <end position="96"/>
    </location>
</feature>
<sequence length="107" mass="11479">MASNDVQSQISALRDEISRIQQDLAERGGDAYESLRERAGDAVEAARPAVRSARRYVRAEGAAVAQTARDHPAGLSAVVMAAGLAGIAIGYLVGTLQNEPPRRSRWY</sequence>
<dbReference type="Proteomes" id="UP001595377">
    <property type="component" value="Unassembled WGS sequence"/>
</dbReference>
<evidence type="ECO:0000313" key="2">
    <source>
        <dbReference type="EMBL" id="MFC3076218.1"/>
    </source>
</evidence>
<evidence type="ECO:0008006" key="4">
    <source>
        <dbReference type="Google" id="ProtNLM"/>
    </source>
</evidence>
<reference evidence="3" key="1">
    <citation type="journal article" date="2019" name="Int. J. Syst. Evol. Microbiol.">
        <title>The Global Catalogue of Microorganisms (GCM) 10K type strain sequencing project: providing services to taxonomists for standard genome sequencing and annotation.</title>
        <authorList>
            <consortium name="The Broad Institute Genomics Platform"/>
            <consortium name="The Broad Institute Genome Sequencing Center for Infectious Disease"/>
            <person name="Wu L."/>
            <person name="Ma J."/>
        </authorList>
    </citation>
    <scope>NUCLEOTIDE SEQUENCE [LARGE SCALE GENOMIC DNA]</scope>
    <source>
        <strain evidence="3">KCTC 52677</strain>
    </source>
</reference>
<comment type="caution">
    <text evidence="2">The sequence shown here is derived from an EMBL/GenBank/DDBJ whole genome shotgun (WGS) entry which is preliminary data.</text>
</comment>
<keyword evidence="1" id="KW-0472">Membrane</keyword>
<accession>A0ABV7DPR5</accession>
<gene>
    <name evidence="2" type="ORF">ACFOHH_24100</name>
</gene>
<evidence type="ECO:0000256" key="1">
    <source>
        <dbReference type="SAM" id="Phobius"/>
    </source>
</evidence>
<keyword evidence="1" id="KW-1133">Transmembrane helix</keyword>
<proteinExistence type="predicted"/>
<keyword evidence="3" id="KW-1185">Reference proteome</keyword>
<dbReference type="RefSeq" id="WP_257316151.1">
    <property type="nucleotide sequence ID" value="NZ_JANFDG010000017.1"/>
</dbReference>
<name>A0ABV7DPR5_9HYPH</name>